<proteinExistence type="predicted"/>
<dbReference type="EMBL" id="JAHBOM010000013">
    <property type="protein sequence ID" value="MBU8824918.1"/>
    <property type="molecule type" value="Genomic_DNA"/>
</dbReference>
<evidence type="ECO:0000313" key="2">
    <source>
        <dbReference type="Proteomes" id="UP000696413"/>
    </source>
</evidence>
<dbReference type="Proteomes" id="UP000696413">
    <property type="component" value="Unassembled WGS sequence"/>
</dbReference>
<dbReference type="RefSeq" id="WP_214395285.1">
    <property type="nucleotide sequence ID" value="NZ_JAHBOL010000029.1"/>
</dbReference>
<sequence length="316" mass="34246">MAAALAIALAVVVTMLVVRPDGGTVVARNRAENSEAKLASADDTGPVKILTDDPTCDAWNTVLDEYSGVTKSIRWDDRDDRVPEGSWTPEQRAMYEAVGKAMTQAADQAVTLMGQTPHRDMRVLYEQFVATTREFVSRIPTYQPTDHQLSAASNAAGAAIANICGTISLRTAQSVAPLVPGVPSAEISSEDHQELTTVLSTPSPMCSDWKSLVARFHEDTTAWRAINKDIPATEWTPDQRAVNDAAGRIMSATADEMEQLAAASNNPRLQNIITLAAQYRRGFVKALPNYEPSDSYLKLSATSLVRFVNAACAYRS</sequence>
<evidence type="ECO:0000313" key="1">
    <source>
        <dbReference type="EMBL" id="MBU8824918.1"/>
    </source>
</evidence>
<accession>A0ABS6HU83</accession>
<name>A0ABS6HU83_MYCGD</name>
<keyword evidence="2" id="KW-1185">Reference proteome</keyword>
<evidence type="ECO:0008006" key="3">
    <source>
        <dbReference type="Google" id="ProtNLM"/>
    </source>
</evidence>
<reference evidence="1 2" key="1">
    <citation type="submission" date="2021-05" db="EMBL/GenBank/DDBJ databases">
        <title>Draft Genome Sequences of Clinical Respiratory Isolates of Mycobacterium goodii Recovered in Ireland.</title>
        <authorList>
            <person name="Flanagan P.R."/>
            <person name="Mok S."/>
            <person name="Roycroft E."/>
            <person name="Rogers T.R."/>
            <person name="Fitzgibbon M."/>
        </authorList>
    </citation>
    <scope>NUCLEOTIDE SEQUENCE [LARGE SCALE GENOMIC DNA]</scope>
    <source>
        <strain evidence="1 2">14IE55</strain>
    </source>
</reference>
<gene>
    <name evidence="1" type="ORF">KL859_18845</name>
</gene>
<protein>
    <recommendedName>
        <fullName evidence="3">Secreted protein</fullName>
    </recommendedName>
</protein>
<comment type="caution">
    <text evidence="1">The sequence shown here is derived from an EMBL/GenBank/DDBJ whole genome shotgun (WGS) entry which is preliminary data.</text>
</comment>
<organism evidence="1 2">
    <name type="scientific">Mycolicibacterium goodii</name>
    <name type="common">Mycobacterium goodii</name>
    <dbReference type="NCBI Taxonomy" id="134601"/>
    <lineage>
        <taxon>Bacteria</taxon>
        <taxon>Bacillati</taxon>
        <taxon>Actinomycetota</taxon>
        <taxon>Actinomycetes</taxon>
        <taxon>Mycobacteriales</taxon>
        <taxon>Mycobacteriaceae</taxon>
        <taxon>Mycolicibacterium</taxon>
    </lineage>
</organism>